<keyword evidence="1" id="KW-0812">Transmembrane</keyword>
<feature type="transmembrane region" description="Helical" evidence="1">
    <location>
        <begin position="53"/>
        <end position="73"/>
    </location>
</feature>
<evidence type="ECO:0000259" key="2">
    <source>
        <dbReference type="SMART" id="SM00563"/>
    </source>
</evidence>
<evidence type="ECO:0000313" key="3">
    <source>
        <dbReference type="EMBL" id="GAA2017578.1"/>
    </source>
</evidence>
<name>A0ABN2TR08_9MICO</name>
<reference evidence="3 4" key="1">
    <citation type="journal article" date="2019" name="Int. J. Syst. Evol. Microbiol.">
        <title>The Global Catalogue of Microorganisms (GCM) 10K type strain sequencing project: providing services to taxonomists for standard genome sequencing and annotation.</title>
        <authorList>
            <consortium name="The Broad Institute Genomics Platform"/>
            <consortium name="The Broad Institute Genome Sequencing Center for Infectious Disease"/>
            <person name="Wu L."/>
            <person name="Ma J."/>
        </authorList>
    </citation>
    <scope>NUCLEOTIDE SEQUENCE [LARGE SCALE GENOMIC DNA]</scope>
    <source>
        <strain evidence="3 4">JCM 14283</strain>
    </source>
</reference>
<dbReference type="SUPFAM" id="SSF69593">
    <property type="entry name" value="Glycerol-3-phosphate (1)-acyltransferase"/>
    <property type="match status" value="1"/>
</dbReference>
<evidence type="ECO:0000313" key="4">
    <source>
        <dbReference type="Proteomes" id="UP001501285"/>
    </source>
</evidence>
<gene>
    <name evidence="3" type="ORF">GCM10009740_01340</name>
</gene>
<feature type="transmembrane region" description="Helical" evidence="1">
    <location>
        <begin position="17"/>
        <end position="41"/>
    </location>
</feature>
<keyword evidence="1" id="KW-1133">Transmembrane helix</keyword>
<sequence>MSVYVPPRAARRIANPLWVPGAVVLSVPLLVAAAVGAVVALRPGPRRLLRLSVLALTYVWLDVSIMLACWWLWLRSPLPGRDLAAWRAQHCAVLRWALRHILARSETTVGFRLVVESPAVAGTERRPLIVLARHAGPGDSFALVHLLLEHLGRRPKVVLKEALQLDPGLDVLFNRLDCYFVPSRSGAGEDRTEAVRRLAESLTADEALLIFPEGGNWTPRRHRRAVRRLLQIGEVRRARRAVRQHRVLPPRPGGAVACLTARSDTDVVVVAHAGLDALVNPRQMWQAVPVDRHPMRVSWWMTDASQVPRTDGGARAWVEQMWGRVDAWVQSARLQAGTPSH</sequence>
<proteinExistence type="predicted"/>
<dbReference type="EMBL" id="BAAANB010000001">
    <property type="protein sequence ID" value="GAA2017578.1"/>
    <property type="molecule type" value="Genomic_DNA"/>
</dbReference>
<feature type="domain" description="Phospholipid/glycerol acyltransferase" evidence="2">
    <location>
        <begin position="128"/>
        <end position="275"/>
    </location>
</feature>
<dbReference type="InterPro" id="IPR002123">
    <property type="entry name" value="Plipid/glycerol_acylTrfase"/>
</dbReference>
<dbReference type="Proteomes" id="UP001501285">
    <property type="component" value="Unassembled WGS sequence"/>
</dbReference>
<keyword evidence="4" id="KW-1185">Reference proteome</keyword>
<dbReference type="RefSeq" id="WP_343985982.1">
    <property type="nucleotide sequence ID" value="NZ_BAAANB010000001.1"/>
</dbReference>
<evidence type="ECO:0000256" key="1">
    <source>
        <dbReference type="SAM" id="Phobius"/>
    </source>
</evidence>
<dbReference type="SMART" id="SM00563">
    <property type="entry name" value="PlsC"/>
    <property type="match status" value="1"/>
</dbReference>
<dbReference type="Pfam" id="PF01553">
    <property type="entry name" value="Acyltransferase"/>
    <property type="match status" value="1"/>
</dbReference>
<accession>A0ABN2TR08</accession>
<comment type="caution">
    <text evidence="3">The sequence shown here is derived from an EMBL/GenBank/DDBJ whole genome shotgun (WGS) entry which is preliminary data.</text>
</comment>
<protein>
    <recommendedName>
        <fullName evidence="2">Phospholipid/glycerol acyltransferase domain-containing protein</fullName>
    </recommendedName>
</protein>
<organism evidence="3 4">
    <name type="scientific">Terrabacter terrae</name>
    <dbReference type="NCBI Taxonomy" id="318434"/>
    <lineage>
        <taxon>Bacteria</taxon>
        <taxon>Bacillati</taxon>
        <taxon>Actinomycetota</taxon>
        <taxon>Actinomycetes</taxon>
        <taxon>Micrococcales</taxon>
        <taxon>Intrasporangiaceae</taxon>
        <taxon>Terrabacter</taxon>
    </lineage>
</organism>
<keyword evidence="1" id="KW-0472">Membrane</keyword>